<evidence type="ECO:0000256" key="5">
    <source>
        <dbReference type="ARBA" id="ARBA00022821"/>
    </source>
</evidence>
<gene>
    <name evidence="13" type="ORF">HU200_048902</name>
</gene>
<keyword evidence="3" id="KW-0677">Repeat</keyword>
<dbReference type="EMBL" id="JACEFO010002208">
    <property type="protein sequence ID" value="KAF8673342.1"/>
    <property type="molecule type" value="Genomic_DNA"/>
</dbReference>
<feature type="domain" description="Disease resistance R13L4/SHOC-2-like LRR" evidence="12">
    <location>
        <begin position="950"/>
        <end position="1066"/>
    </location>
</feature>
<feature type="domain" description="NB-ARC" evidence="9">
    <location>
        <begin position="190"/>
        <end position="354"/>
    </location>
</feature>
<evidence type="ECO:0000256" key="4">
    <source>
        <dbReference type="ARBA" id="ARBA00022741"/>
    </source>
</evidence>
<evidence type="ECO:0000256" key="8">
    <source>
        <dbReference type="SAM" id="MobiDB-lite"/>
    </source>
</evidence>
<dbReference type="Pfam" id="PF23598">
    <property type="entry name" value="LRR_14"/>
    <property type="match status" value="2"/>
</dbReference>
<protein>
    <recommendedName>
        <fullName evidence="15">Disease resistance protein RPM1</fullName>
    </recommendedName>
</protein>
<dbReference type="GO" id="GO:0043531">
    <property type="term" value="F:ADP binding"/>
    <property type="evidence" value="ECO:0007669"/>
    <property type="project" value="InterPro"/>
</dbReference>
<keyword evidence="5" id="KW-0611">Plant defense</keyword>
<evidence type="ECO:0000256" key="3">
    <source>
        <dbReference type="ARBA" id="ARBA00022737"/>
    </source>
</evidence>
<keyword evidence="14" id="KW-1185">Reference proteome</keyword>
<feature type="domain" description="Disease resistance R13L4/SHOC-2-like LRR" evidence="12">
    <location>
        <begin position="1112"/>
        <end position="1340"/>
    </location>
</feature>
<feature type="domain" description="Disease resistance protein winged helix" evidence="11">
    <location>
        <begin position="826"/>
        <end position="885"/>
    </location>
</feature>
<dbReference type="InterPro" id="IPR002182">
    <property type="entry name" value="NB-ARC"/>
</dbReference>
<feature type="domain" description="NB-ARC" evidence="9">
    <location>
        <begin position="374"/>
        <end position="541"/>
    </location>
</feature>
<dbReference type="InterPro" id="IPR041118">
    <property type="entry name" value="Rx_N"/>
</dbReference>
<sequence length="1363" mass="155789">MADLVLGLAKSAVEGTLTAAKSAIEEEEKLKKNMQRDLMLISDEFEMMHSFLSVSKERASDEMVKTVVRQVRNMALDVEDCIESVVLMDIRPHWWRRLIPYCMLAAAPAAPLDDAVTALELLKSRVEALGQRNERYRYIGNSGSSSTEKSHLQAVADPTAVGILIEAREAKKKHGSPKDLVELITKKEHELPLQVISVWGAAGDLGVASIVKKTLDNPEICRIFSFRAWVKLMHPFNPHEFIRSLLAQFYTIYCPEQESDFNKLKDIRKATEDVVMEEFMKQVSDQRYLIFLEDVSSTVDWEAVRVYLPDKKNGSCIVVHTQQLEVASLCIGQSHRVFELERFSTEHSVCVFYNEKRSTPRSLIELINKKDQALPLDVISVVGPADEIGMESLMKKICDDDMETCKNFKCRAWVKLKHPFNSQEFIRKLVEQLYTNYCSEHGSATDFLKLNGMVMATEDAPVKFVKKVMSDQRYLVFLEDLINTDDWEAVREYLPDEENGSCIVVHTQHLEVASSCVGQAHKVLELEQFSAAQSVRVLVNQNREEDAEKATNLEAAKEWLKKFELVGRQADKSNLFANSNGVRAVYGIAGVGKSYIVKHVYYEQVIQSGSFQKFGWVDVSHPFNIRDFFWSLLLDLNSGSLQQGSMLIIKDPIQECCRLLENYECLIVVDGLQSTEEWDLIKSELTIEREKRSLIIVISYEERVATYCSKDNWWNMEGLEIDDALDLFKKTASKHTWKPRWLDSDLSPADTERVKNILHKCGGLPKVIVAVANFVADGWELNCDNFMQRLETHPAFGSLRDLFSWVHSYFHSCPDLLKPCIFYLSIFPVNHKIRRRRLVRRWVAEGYSRDTKESTADEEGEKSFLDLRKLNMIQVPGSTSISCIMRMPLCQVNGFFREYIISRSMEENLVFELEGHCTMNSQQHTGRHLTIGNTWDRDMSVYQSIDFSRLRSLTIFGKWEPFFISEKMSLVRVLDLEDVSSGVTDADLEQIVKLLPRLKFLSLRGCKEITRLPDSFGILRQLQTLDIRHTSIVTLPLSIIKLKKLQHLRAGTTVQVDDDTSNVEQLPPQPEAGTVTVSSSLSTTSMSRSRAATLVPRWTRRSQQRVRRSYNGGIEVPRGIGRMMALHNISVIDVRVASGRHILEELKKLTQLRKLGVSGIKRENCQELCSAISGHAHLESLSLWLDQNQAGCLDAISPPPEKLQSLKLYGHVDKLPAWIKLLSNLRKLKLRLTMITQDEVDLLKDLPSLNILCLCFKEYQYDEIRFRRGFCFPQLWVLEIVCNSRLKSVTFEPWVMSGLEVLKIRCCNVSSLEFSGLEQLGDLREVLLSGSYDDKLKQNLQSHLDKHDREINKPVLKVESRLS</sequence>
<evidence type="ECO:0000256" key="2">
    <source>
        <dbReference type="ARBA" id="ARBA00022614"/>
    </source>
</evidence>
<keyword evidence="2" id="KW-0433">Leucine-rich repeat</keyword>
<evidence type="ECO:0008006" key="15">
    <source>
        <dbReference type="Google" id="ProtNLM"/>
    </source>
</evidence>
<organism evidence="13 14">
    <name type="scientific">Digitaria exilis</name>
    <dbReference type="NCBI Taxonomy" id="1010633"/>
    <lineage>
        <taxon>Eukaryota</taxon>
        <taxon>Viridiplantae</taxon>
        <taxon>Streptophyta</taxon>
        <taxon>Embryophyta</taxon>
        <taxon>Tracheophyta</taxon>
        <taxon>Spermatophyta</taxon>
        <taxon>Magnoliopsida</taxon>
        <taxon>Liliopsida</taxon>
        <taxon>Poales</taxon>
        <taxon>Poaceae</taxon>
        <taxon>PACMAD clade</taxon>
        <taxon>Panicoideae</taxon>
        <taxon>Panicodae</taxon>
        <taxon>Paniceae</taxon>
        <taxon>Anthephorinae</taxon>
        <taxon>Digitaria</taxon>
    </lineage>
</organism>
<dbReference type="Pfam" id="PF00931">
    <property type="entry name" value="NB-ARC"/>
    <property type="match status" value="3"/>
</dbReference>
<evidence type="ECO:0000259" key="10">
    <source>
        <dbReference type="Pfam" id="PF18052"/>
    </source>
</evidence>
<dbReference type="SUPFAM" id="SSF52058">
    <property type="entry name" value="L domain-like"/>
    <property type="match status" value="1"/>
</dbReference>
<evidence type="ECO:0000313" key="13">
    <source>
        <dbReference type="EMBL" id="KAF8673342.1"/>
    </source>
</evidence>
<dbReference type="GO" id="GO:0098542">
    <property type="term" value="P:defense response to other organism"/>
    <property type="evidence" value="ECO:0007669"/>
    <property type="project" value="TreeGrafter"/>
</dbReference>
<dbReference type="InterPro" id="IPR058922">
    <property type="entry name" value="WHD_DRP"/>
</dbReference>
<evidence type="ECO:0000256" key="6">
    <source>
        <dbReference type="ARBA" id="ARBA00023054"/>
    </source>
</evidence>
<dbReference type="InterPro" id="IPR044974">
    <property type="entry name" value="Disease_R_plants"/>
</dbReference>
<dbReference type="PANTHER" id="PTHR23155:SF1135">
    <property type="entry name" value="OS08G0246300 PROTEIN"/>
    <property type="match status" value="1"/>
</dbReference>
<dbReference type="Pfam" id="PF18052">
    <property type="entry name" value="Rx_N"/>
    <property type="match status" value="1"/>
</dbReference>
<dbReference type="InterPro" id="IPR027417">
    <property type="entry name" value="P-loop_NTPase"/>
</dbReference>
<evidence type="ECO:0000259" key="11">
    <source>
        <dbReference type="Pfam" id="PF23559"/>
    </source>
</evidence>
<evidence type="ECO:0000259" key="9">
    <source>
        <dbReference type="Pfam" id="PF00931"/>
    </source>
</evidence>
<feature type="coiled-coil region" evidence="7">
    <location>
        <begin position="17"/>
        <end position="44"/>
    </location>
</feature>
<dbReference type="PRINTS" id="PR00364">
    <property type="entry name" value="DISEASERSIST"/>
</dbReference>
<keyword evidence="4" id="KW-0547">Nucleotide-binding</keyword>
<name>A0A835E924_9POAL</name>
<dbReference type="PANTHER" id="PTHR23155">
    <property type="entry name" value="DISEASE RESISTANCE PROTEIN RP"/>
    <property type="match status" value="1"/>
</dbReference>
<dbReference type="Gene3D" id="3.80.10.10">
    <property type="entry name" value="Ribonuclease Inhibitor"/>
    <property type="match status" value="1"/>
</dbReference>
<dbReference type="InterPro" id="IPR032675">
    <property type="entry name" value="LRR_dom_sf"/>
</dbReference>
<accession>A0A835E924</accession>
<comment type="similarity">
    <text evidence="1">Belongs to the disease resistance NB-LRR family.</text>
</comment>
<evidence type="ECO:0000313" key="14">
    <source>
        <dbReference type="Proteomes" id="UP000636709"/>
    </source>
</evidence>
<comment type="caution">
    <text evidence="13">The sequence shown here is derived from an EMBL/GenBank/DDBJ whole genome shotgun (WGS) entry which is preliminary data.</text>
</comment>
<keyword evidence="6 7" id="KW-0175">Coiled coil</keyword>
<dbReference type="OrthoDB" id="677658at2759"/>
<dbReference type="Gene3D" id="3.40.50.300">
    <property type="entry name" value="P-loop containing nucleotide triphosphate hydrolases"/>
    <property type="match status" value="3"/>
</dbReference>
<dbReference type="Proteomes" id="UP000636709">
    <property type="component" value="Unassembled WGS sequence"/>
</dbReference>
<evidence type="ECO:0000256" key="1">
    <source>
        <dbReference type="ARBA" id="ARBA00008894"/>
    </source>
</evidence>
<feature type="domain" description="Disease resistance N-terminal" evidence="10">
    <location>
        <begin position="13"/>
        <end position="91"/>
    </location>
</feature>
<evidence type="ECO:0000259" key="12">
    <source>
        <dbReference type="Pfam" id="PF23598"/>
    </source>
</evidence>
<dbReference type="Gene3D" id="1.20.5.4130">
    <property type="match status" value="1"/>
</dbReference>
<proteinExistence type="inferred from homology"/>
<feature type="domain" description="NB-ARC" evidence="9">
    <location>
        <begin position="575"/>
        <end position="735"/>
    </location>
</feature>
<reference evidence="13" key="1">
    <citation type="submission" date="2020-07" db="EMBL/GenBank/DDBJ databases">
        <title>Genome sequence and genetic diversity analysis of an under-domesticated orphan crop, white fonio (Digitaria exilis).</title>
        <authorList>
            <person name="Bennetzen J.L."/>
            <person name="Chen S."/>
            <person name="Ma X."/>
            <person name="Wang X."/>
            <person name="Yssel A.E.J."/>
            <person name="Chaluvadi S.R."/>
            <person name="Johnson M."/>
            <person name="Gangashetty P."/>
            <person name="Hamidou F."/>
            <person name="Sanogo M.D."/>
            <person name="Zwaenepoel A."/>
            <person name="Wallace J."/>
            <person name="Van De Peer Y."/>
            <person name="Van Deynze A."/>
        </authorList>
    </citation>
    <scope>NUCLEOTIDE SEQUENCE</scope>
    <source>
        <tissue evidence="13">Leaves</tissue>
    </source>
</reference>
<dbReference type="Pfam" id="PF23559">
    <property type="entry name" value="WHD_DRP"/>
    <property type="match status" value="1"/>
</dbReference>
<dbReference type="InterPro" id="IPR055414">
    <property type="entry name" value="LRR_R13L4/SHOC2-like"/>
</dbReference>
<feature type="region of interest" description="Disordered" evidence="8">
    <location>
        <begin position="1059"/>
        <end position="1082"/>
    </location>
</feature>
<dbReference type="SUPFAM" id="SSF52540">
    <property type="entry name" value="P-loop containing nucleoside triphosphate hydrolases"/>
    <property type="match status" value="3"/>
</dbReference>
<evidence type="ECO:0000256" key="7">
    <source>
        <dbReference type="SAM" id="Coils"/>
    </source>
</evidence>